<gene>
    <name evidence="2" type="ORF">B0I24_101255</name>
    <name evidence="3" type="ORF">CWE07_01220</name>
</gene>
<keyword evidence="1" id="KW-0472">Membrane</keyword>
<keyword evidence="5" id="KW-1185">Reference proteome</keyword>
<evidence type="ECO:0000313" key="2">
    <source>
        <dbReference type="EMBL" id="RAK01632.1"/>
    </source>
</evidence>
<accession>A0A327X7K2</accession>
<evidence type="ECO:0000256" key="1">
    <source>
        <dbReference type="SAM" id="Phobius"/>
    </source>
</evidence>
<sequence>MTASTQRNTPPREGEHLVTPAAAPQLTDHSFTLQSIMEIQKSVGGLESSIKSLHDKLEKMDSNICEKVEGVSKKHSSLSDKVHVLDKKIYAATVIGSLLILAAVALMRIF</sequence>
<dbReference type="EMBL" id="QLMD01000001">
    <property type="protein sequence ID" value="RAK01632.1"/>
    <property type="molecule type" value="Genomic_DNA"/>
</dbReference>
<dbReference type="Proteomes" id="UP000287865">
    <property type="component" value="Unassembled WGS sequence"/>
</dbReference>
<reference evidence="3 5" key="1">
    <citation type="journal article" date="2018" name="Front. Microbiol.">
        <title>Genome-Based Analysis Reveals the Taxonomy and Diversity of the Family Idiomarinaceae.</title>
        <authorList>
            <person name="Liu Y."/>
            <person name="Lai Q."/>
            <person name="Shao Z."/>
        </authorList>
    </citation>
    <scope>NUCLEOTIDE SEQUENCE [LARGE SCALE GENOMIC DNA]</scope>
    <source>
        <strain evidence="3 5">CF12-14</strain>
    </source>
</reference>
<name>A0A327X7K2_9GAMM</name>
<evidence type="ECO:0000313" key="5">
    <source>
        <dbReference type="Proteomes" id="UP000287865"/>
    </source>
</evidence>
<dbReference type="Proteomes" id="UP000249203">
    <property type="component" value="Unassembled WGS sequence"/>
</dbReference>
<organism evidence="2 4">
    <name type="scientific">Aliidiomarina maris</name>
    <dbReference type="NCBI Taxonomy" id="531312"/>
    <lineage>
        <taxon>Bacteria</taxon>
        <taxon>Pseudomonadati</taxon>
        <taxon>Pseudomonadota</taxon>
        <taxon>Gammaproteobacteria</taxon>
        <taxon>Alteromonadales</taxon>
        <taxon>Idiomarinaceae</taxon>
        <taxon>Aliidiomarina</taxon>
    </lineage>
</organism>
<keyword evidence="1" id="KW-1133">Transmembrane helix</keyword>
<dbReference type="EMBL" id="PIPK01000001">
    <property type="protein sequence ID" value="RUO28457.1"/>
    <property type="molecule type" value="Genomic_DNA"/>
</dbReference>
<dbReference type="RefSeq" id="WP_111568112.1">
    <property type="nucleotide sequence ID" value="NZ_PIPK01000001.1"/>
</dbReference>
<dbReference type="AlphaFoldDB" id="A0A327X7K2"/>
<reference evidence="2 4" key="2">
    <citation type="submission" date="2018-06" db="EMBL/GenBank/DDBJ databases">
        <title>Genomic Encyclopedia of Type Strains, Phase III (KMG-III): the genomes of soil and plant-associated and newly described type strains.</title>
        <authorList>
            <person name="Whitman W."/>
        </authorList>
    </citation>
    <scope>NUCLEOTIDE SEQUENCE [LARGE SCALE GENOMIC DNA]</scope>
    <source>
        <strain evidence="2 4">CGMCC 1.15366</strain>
    </source>
</reference>
<protein>
    <submittedName>
        <fullName evidence="2">Uncharacterized protein</fullName>
    </submittedName>
</protein>
<keyword evidence="1" id="KW-0812">Transmembrane</keyword>
<evidence type="ECO:0000313" key="3">
    <source>
        <dbReference type="EMBL" id="RUO28457.1"/>
    </source>
</evidence>
<feature type="transmembrane region" description="Helical" evidence="1">
    <location>
        <begin position="89"/>
        <end position="109"/>
    </location>
</feature>
<proteinExistence type="predicted"/>
<evidence type="ECO:0000313" key="4">
    <source>
        <dbReference type="Proteomes" id="UP000249203"/>
    </source>
</evidence>
<comment type="caution">
    <text evidence="2">The sequence shown here is derived from an EMBL/GenBank/DDBJ whole genome shotgun (WGS) entry which is preliminary data.</text>
</comment>